<dbReference type="RefSeq" id="WP_285490358.1">
    <property type="nucleotide sequence ID" value="NZ_BSTI01000028.1"/>
</dbReference>
<keyword evidence="5" id="KW-1185">Reference proteome</keyword>
<reference evidence="4" key="1">
    <citation type="submission" date="2023-03" db="EMBL/GenBank/DDBJ databases">
        <title>Amycolatopsis taiwanensis NBRC 103393.</title>
        <authorList>
            <person name="Ichikawa N."/>
            <person name="Sato H."/>
            <person name="Tonouchi N."/>
        </authorList>
    </citation>
    <scope>NUCLEOTIDE SEQUENCE</scope>
    <source>
        <strain evidence="4">NBRC 103393</strain>
    </source>
</reference>
<gene>
    <name evidence="4" type="ORF">Atai01_75510</name>
</gene>
<dbReference type="Pfam" id="PF13936">
    <property type="entry name" value="HTH_38"/>
    <property type="match status" value="1"/>
</dbReference>
<evidence type="ECO:0000259" key="3">
    <source>
        <dbReference type="Pfam" id="PF13936"/>
    </source>
</evidence>
<organism evidence="4 5">
    <name type="scientific">Amycolatopsis taiwanensis</name>
    <dbReference type="NCBI Taxonomy" id="342230"/>
    <lineage>
        <taxon>Bacteria</taxon>
        <taxon>Bacillati</taxon>
        <taxon>Actinomycetota</taxon>
        <taxon>Actinomycetes</taxon>
        <taxon>Pseudonocardiales</taxon>
        <taxon>Pseudonocardiaceae</taxon>
        <taxon>Amycolatopsis</taxon>
    </lineage>
</organism>
<sequence length="242" mass="26889">MPGDRLTIEDRRHIAMWLDEGLGYAAIARRLARPTSTISREVARNGGRQGYRADQAQQDTARRARRSAPAPAPATPPEADEDGRDVEAVRDFEQQFVSMMVRTGFPPMPARVLACLFMSDGGCFTVAGLVQRLQVSPASVSKAIGYLEKLDLVSRERDTQRRRERYLVHEDAWYRAWFASVRSIAMWAEATERGAEVLGAATPAGTRLQRTSHFFEILGEDMAAAAEHRRQTLWTSAPGAGT</sequence>
<feature type="domain" description="Transposase IS30-like HTH" evidence="3">
    <location>
        <begin position="5"/>
        <end position="45"/>
    </location>
</feature>
<dbReference type="GO" id="GO:0004803">
    <property type="term" value="F:transposase activity"/>
    <property type="evidence" value="ECO:0007669"/>
    <property type="project" value="TreeGrafter"/>
</dbReference>
<protein>
    <submittedName>
        <fullName evidence="4">MarR family transcriptional regulator</fullName>
    </submittedName>
</protein>
<dbReference type="SUPFAM" id="SSF46785">
    <property type="entry name" value="Winged helix' DNA-binding domain"/>
    <property type="match status" value="1"/>
</dbReference>
<dbReference type="PANTHER" id="PTHR10948:SF23">
    <property type="entry name" value="TRANSPOSASE INSI FOR INSERTION SEQUENCE ELEMENT IS30A-RELATED"/>
    <property type="match status" value="1"/>
</dbReference>
<comment type="caution">
    <text evidence="4">The sequence shown here is derived from an EMBL/GenBank/DDBJ whole genome shotgun (WGS) entry which is preliminary data.</text>
</comment>
<evidence type="ECO:0000313" key="5">
    <source>
        <dbReference type="Proteomes" id="UP001165136"/>
    </source>
</evidence>
<name>A0A9W6RBB1_9PSEU</name>
<dbReference type="InterPro" id="IPR025246">
    <property type="entry name" value="IS30-like_HTH"/>
</dbReference>
<dbReference type="AlphaFoldDB" id="A0A9W6RBB1"/>
<feature type="region of interest" description="Disordered" evidence="1">
    <location>
        <begin position="38"/>
        <end position="85"/>
    </location>
</feature>
<dbReference type="PANTHER" id="PTHR10948">
    <property type="entry name" value="TRANSPOSASE"/>
    <property type="match status" value="1"/>
</dbReference>
<dbReference type="GO" id="GO:0032196">
    <property type="term" value="P:transposition"/>
    <property type="evidence" value="ECO:0007669"/>
    <property type="project" value="TreeGrafter"/>
</dbReference>
<dbReference type="Proteomes" id="UP001165136">
    <property type="component" value="Unassembled WGS sequence"/>
</dbReference>
<dbReference type="GO" id="GO:0003700">
    <property type="term" value="F:DNA-binding transcription factor activity"/>
    <property type="evidence" value="ECO:0007669"/>
    <property type="project" value="InterPro"/>
</dbReference>
<accession>A0A9W6RBB1</accession>
<evidence type="ECO:0000259" key="2">
    <source>
        <dbReference type="Pfam" id="PF12802"/>
    </source>
</evidence>
<dbReference type="InterPro" id="IPR036388">
    <property type="entry name" value="WH-like_DNA-bd_sf"/>
</dbReference>
<proteinExistence type="predicted"/>
<dbReference type="Pfam" id="PF12802">
    <property type="entry name" value="MarR_2"/>
    <property type="match status" value="1"/>
</dbReference>
<dbReference type="InterPro" id="IPR051917">
    <property type="entry name" value="Transposase-Integrase"/>
</dbReference>
<dbReference type="GO" id="GO:0005829">
    <property type="term" value="C:cytosol"/>
    <property type="evidence" value="ECO:0007669"/>
    <property type="project" value="TreeGrafter"/>
</dbReference>
<evidence type="ECO:0000313" key="4">
    <source>
        <dbReference type="EMBL" id="GLY70932.1"/>
    </source>
</evidence>
<dbReference type="InterPro" id="IPR000835">
    <property type="entry name" value="HTH_MarR-typ"/>
</dbReference>
<dbReference type="Gene3D" id="1.10.10.10">
    <property type="entry name" value="Winged helix-like DNA-binding domain superfamily/Winged helix DNA-binding domain"/>
    <property type="match status" value="1"/>
</dbReference>
<evidence type="ECO:0000256" key="1">
    <source>
        <dbReference type="SAM" id="MobiDB-lite"/>
    </source>
</evidence>
<dbReference type="InterPro" id="IPR036390">
    <property type="entry name" value="WH_DNA-bd_sf"/>
</dbReference>
<dbReference type="EMBL" id="BSTI01000028">
    <property type="protein sequence ID" value="GLY70932.1"/>
    <property type="molecule type" value="Genomic_DNA"/>
</dbReference>
<feature type="domain" description="HTH marR-type" evidence="2">
    <location>
        <begin position="104"/>
        <end position="163"/>
    </location>
</feature>